<keyword evidence="11" id="KW-0294">Fucose metabolism</keyword>
<keyword evidence="12" id="KW-0119">Carbohydrate metabolism</keyword>
<dbReference type="GO" id="GO:0016020">
    <property type="term" value="C:membrane"/>
    <property type="evidence" value="ECO:0007669"/>
    <property type="project" value="UniProtKB-SubCell"/>
</dbReference>
<dbReference type="PANTHER" id="PTHR31741">
    <property type="entry name" value="OS02G0726500 PROTEIN-RELATED"/>
    <property type="match status" value="1"/>
</dbReference>
<keyword evidence="5" id="KW-0808">Transferase</keyword>
<evidence type="ECO:0000256" key="12">
    <source>
        <dbReference type="ARBA" id="ARBA00023277"/>
    </source>
</evidence>
<keyword evidence="8" id="KW-1133">Transmembrane helix</keyword>
<evidence type="ECO:0000256" key="4">
    <source>
        <dbReference type="ARBA" id="ARBA00022676"/>
    </source>
</evidence>
<dbReference type="GO" id="GO:0006004">
    <property type="term" value="P:fucose metabolic process"/>
    <property type="evidence" value="ECO:0007669"/>
    <property type="project" value="UniProtKB-KW"/>
</dbReference>
<dbReference type="EMBL" id="OU503047">
    <property type="protein sequence ID" value="CAI9772946.1"/>
    <property type="molecule type" value="Genomic_DNA"/>
</dbReference>
<evidence type="ECO:0000256" key="7">
    <source>
        <dbReference type="ARBA" id="ARBA00022968"/>
    </source>
</evidence>
<evidence type="ECO:0000313" key="15">
    <source>
        <dbReference type="Proteomes" id="UP000834106"/>
    </source>
</evidence>
<accession>A0AAD2E309</accession>
<evidence type="ECO:0000256" key="6">
    <source>
        <dbReference type="ARBA" id="ARBA00022692"/>
    </source>
</evidence>
<protein>
    <recommendedName>
        <fullName evidence="13">O-fucosyltransferase family protein</fullName>
    </recommendedName>
</protein>
<evidence type="ECO:0000256" key="13">
    <source>
        <dbReference type="ARBA" id="ARBA00030350"/>
    </source>
</evidence>
<gene>
    <name evidence="14" type="ORF">FPE_LOCUS20376</name>
</gene>
<evidence type="ECO:0000256" key="11">
    <source>
        <dbReference type="ARBA" id="ARBA00023253"/>
    </source>
</evidence>
<evidence type="ECO:0000256" key="8">
    <source>
        <dbReference type="ARBA" id="ARBA00022989"/>
    </source>
</evidence>
<dbReference type="AlphaFoldDB" id="A0AAD2E309"/>
<dbReference type="Proteomes" id="UP000834106">
    <property type="component" value="Chromosome 12"/>
</dbReference>
<comment type="similarity">
    <text evidence="3">Belongs to the glycosyltransferase GT106 family.</text>
</comment>
<evidence type="ECO:0000256" key="1">
    <source>
        <dbReference type="ARBA" id="ARBA00004606"/>
    </source>
</evidence>
<evidence type="ECO:0000256" key="9">
    <source>
        <dbReference type="ARBA" id="ARBA00023136"/>
    </source>
</evidence>
<sequence length="123" mass="14275">MIGKAQYTTERERVRISDQITCRYEKDMLAFIGCNHNLTRKEAEELRKLRRKGTGKMVLLEALGYPSITKIYIVAGEIYGQNGLNALREKYPTVYYHSNIALKEELQPFDQLQNQCAALYRDP</sequence>
<keyword evidence="9" id="KW-0472">Membrane</keyword>
<evidence type="ECO:0000256" key="2">
    <source>
        <dbReference type="ARBA" id="ARBA00004881"/>
    </source>
</evidence>
<keyword evidence="4" id="KW-0328">Glycosyltransferase</keyword>
<keyword evidence="10" id="KW-0325">Glycoprotein</keyword>
<evidence type="ECO:0000256" key="3">
    <source>
        <dbReference type="ARBA" id="ARBA00007737"/>
    </source>
</evidence>
<evidence type="ECO:0000313" key="14">
    <source>
        <dbReference type="EMBL" id="CAI9772946.1"/>
    </source>
</evidence>
<dbReference type="InterPro" id="IPR019378">
    <property type="entry name" value="GDP-Fuc_O-FucTrfase"/>
</dbReference>
<organism evidence="14 15">
    <name type="scientific">Fraxinus pennsylvanica</name>
    <dbReference type="NCBI Taxonomy" id="56036"/>
    <lineage>
        <taxon>Eukaryota</taxon>
        <taxon>Viridiplantae</taxon>
        <taxon>Streptophyta</taxon>
        <taxon>Embryophyta</taxon>
        <taxon>Tracheophyta</taxon>
        <taxon>Spermatophyta</taxon>
        <taxon>Magnoliopsida</taxon>
        <taxon>eudicotyledons</taxon>
        <taxon>Gunneridae</taxon>
        <taxon>Pentapetalae</taxon>
        <taxon>asterids</taxon>
        <taxon>lamiids</taxon>
        <taxon>Lamiales</taxon>
        <taxon>Oleaceae</taxon>
        <taxon>Oleeae</taxon>
        <taxon>Fraxinus</taxon>
    </lineage>
</organism>
<comment type="subcellular location">
    <subcellularLocation>
        <location evidence="1">Membrane</location>
        <topology evidence="1">Single-pass type II membrane protein</topology>
    </subcellularLocation>
</comment>
<dbReference type="GO" id="GO:0016757">
    <property type="term" value="F:glycosyltransferase activity"/>
    <property type="evidence" value="ECO:0007669"/>
    <property type="project" value="UniProtKB-KW"/>
</dbReference>
<keyword evidence="7" id="KW-0735">Signal-anchor</keyword>
<dbReference type="Pfam" id="PF10250">
    <property type="entry name" value="O-FucT"/>
    <property type="match status" value="1"/>
</dbReference>
<comment type="pathway">
    <text evidence="2">Glycan metabolism.</text>
</comment>
<dbReference type="PANTHER" id="PTHR31741:SF62">
    <property type="entry name" value="O-FUCOSYLTRANSFERASE FAMILY PROTEIN"/>
    <property type="match status" value="1"/>
</dbReference>
<proteinExistence type="inferred from homology"/>
<dbReference type="GO" id="GO:0005737">
    <property type="term" value="C:cytoplasm"/>
    <property type="evidence" value="ECO:0007669"/>
    <property type="project" value="TreeGrafter"/>
</dbReference>
<reference evidence="14" key="1">
    <citation type="submission" date="2023-05" db="EMBL/GenBank/DDBJ databases">
        <authorList>
            <person name="Huff M."/>
        </authorList>
    </citation>
    <scope>NUCLEOTIDE SEQUENCE</scope>
</reference>
<keyword evidence="15" id="KW-1185">Reference proteome</keyword>
<evidence type="ECO:0000256" key="10">
    <source>
        <dbReference type="ARBA" id="ARBA00023180"/>
    </source>
</evidence>
<evidence type="ECO:0000256" key="5">
    <source>
        <dbReference type="ARBA" id="ARBA00022679"/>
    </source>
</evidence>
<keyword evidence="6" id="KW-0812">Transmembrane</keyword>
<name>A0AAD2E309_9LAMI</name>